<name>A0ABM9C2Z1_9BACL</name>
<evidence type="ECO:0000313" key="3">
    <source>
        <dbReference type="Proteomes" id="UP000838821"/>
    </source>
</evidence>
<feature type="transmembrane region" description="Helical" evidence="1">
    <location>
        <begin position="269"/>
        <end position="289"/>
    </location>
</feature>
<dbReference type="InterPro" id="IPR001927">
    <property type="entry name" value="Na/Gal_symport"/>
</dbReference>
<dbReference type="InterPro" id="IPR036259">
    <property type="entry name" value="MFS_trans_sf"/>
</dbReference>
<dbReference type="PANTHER" id="PTHR11328">
    <property type="entry name" value="MAJOR FACILITATOR SUPERFAMILY DOMAIN-CONTAINING PROTEIN"/>
    <property type="match status" value="1"/>
</dbReference>
<keyword evidence="1" id="KW-0472">Membrane</keyword>
<dbReference type="Proteomes" id="UP000838821">
    <property type="component" value="Unassembled WGS sequence"/>
</dbReference>
<proteinExistence type="predicted"/>
<feature type="transmembrane region" description="Helical" evidence="1">
    <location>
        <begin position="161"/>
        <end position="178"/>
    </location>
</feature>
<accession>A0ABM9C2Z1</accession>
<dbReference type="Pfam" id="PF13347">
    <property type="entry name" value="MFS_2"/>
    <property type="match status" value="1"/>
</dbReference>
<dbReference type="SUPFAM" id="SSF103473">
    <property type="entry name" value="MFS general substrate transporter"/>
    <property type="match status" value="1"/>
</dbReference>
<protein>
    <submittedName>
        <fullName evidence="2">Symporter YjmB</fullName>
    </submittedName>
</protein>
<dbReference type="InterPro" id="IPR039672">
    <property type="entry name" value="MFS_2"/>
</dbReference>
<feature type="transmembrane region" description="Helical" evidence="1">
    <location>
        <begin position="410"/>
        <end position="434"/>
    </location>
</feature>
<dbReference type="NCBIfam" id="TIGR00792">
    <property type="entry name" value="gph"/>
    <property type="match status" value="1"/>
</dbReference>
<reference evidence="2" key="1">
    <citation type="submission" date="2022-01" db="EMBL/GenBank/DDBJ databases">
        <authorList>
            <person name="Criscuolo A."/>
        </authorList>
    </citation>
    <scope>NUCLEOTIDE SEQUENCE</scope>
    <source>
        <strain evidence="2">CIP111891</strain>
    </source>
</reference>
<feature type="transmembrane region" description="Helical" evidence="1">
    <location>
        <begin position="86"/>
        <end position="105"/>
    </location>
</feature>
<feature type="transmembrane region" description="Helical" evidence="1">
    <location>
        <begin position="117"/>
        <end position="141"/>
    </location>
</feature>
<comment type="caution">
    <text evidence="2">The sequence shown here is derived from an EMBL/GenBank/DDBJ whole genome shotgun (WGS) entry which is preliminary data.</text>
</comment>
<dbReference type="EMBL" id="CAKMMW010000004">
    <property type="protein sequence ID" value="CAH1202320.1"/>
    <property type="molecule type" value="Genomic_DNA"/>
</dbReference>
<feature type="transmembrane region" description="Helical" evidence="1">
    <location>
        <begin position="46"/>
        <end position="65"/>
    </location>
</feature>
<dbReference type="RefSeq" id="WP_236286909.1">
    <property type="nucleotide sequence ID" value="NZ_CAKMMW010000004.1"/>
</dbReference>
<dbReference type="Gene3D" id="1.20.1250.20">
    <property type="entry name" value="MFS general substrate transporter like domains"/>
    <property type="match status" value="2"/>
</dbReference>
<sequence length="454" mass="49762">MKEQTTKYAATRFERISYDMFFTGQNIIFMVLSTFIGVYYMGTLGIPATVVAAILLFARIWDAFMDPLLATIIEKSKLKSGKFRPWVMMAAISVPLLTVLCFSFTNFLIDQSLTVRIIYASITYFIWGTLYAAADAPAYALSTAMTPIPEERNLLLTYNKLTGLLGVIIGMAVFPTILNATNNNYFISVLIMSVIAFLTMILIRFTKERVKQEGSSHPTVGEIFKSVIGNKYLVVIVLVGLIANGANFAMTLTPLVASDIYGDPTKVSLMLGIGIIPMLLVAPLSPLLIRKFGKKNLAMFSFAATAIFSLLIFFLARDNFSLFLVLSLVRGLLSAPFIIVSALFFTDCIEYDDYTNGKRFEAVTFAAQTFMSKLVGAISGGVGMWIIGIAGYKAAVAGETVTQTPAALNALWAAMNLGAAVGSIIAIIIMIKFYHLTEDKVKMMIQSNLQRVKA</sequence>
<feature type="transmembrane region" description="Helical" evidence="1">
    <location>
        <begin position="322"/>
        <end position="349"/>
    </location>
</feature>
<organism evidence="2 3">
    <name type="scientific">Paenibacillus allorhizoplanae</name>
    <dbReference type="NCBI Taxonomy" id="2905648"/>
    <lineage>
        <taxon>Bacteria</taxon>
        <taxon>Bacillati</taxon>
        <taxon>Bacillota</taxon>
        <taxon>Bacilli</taxon>
        <taxon>Bacillales</taxon>
        <taxon>Paenibacillaceae</taxon>
        <taxon>Paenibacillus</taxon>
    </lineage>
</organism>
<keyword evidence="1" id="KW-0812">Transmembrane</keyword>
<feature type="transmembrane region" description="Helical" evidence="1">
    <location>
        <begin position="296"/>
        <end position="316"/>
    </location>
</feature>
<evidence type="ECO:0000313" key="2">
    <source>
        <dbReference type="EMBL" id="CAH1202320.1"/>
    </source>
</evidence>
<keyword evidence="1" id="KW-1133">Transmembrane helix</keyword>
<dbReference type="PANTHER" id="PTHR11328:SF24">
    <property type="entry name" value="MAJOR FACILITATOR SUPERFAMILY (MFS) PROFILE DOMAIN-CONTAINING PROTEIN"/>
    <property type="match status" value="1"/>
</dbReference>
<keyword evidence="3" id="KW-1185">Reference proteome</keyword>
<feature type="transmembrane region" description="Helical" evidence="1">
    <location>
        <begin position="370"/>
        <end position="390"/>
    </location>
</feature>
<feature type="transmembrane region" description="Helical" evidence="1">
    <location>
        <begin position="184"/>
        <end position="203"/>
    </location>
</feature>
<gene>
    <name evidence="2" type="primary">yjmB</name>
    <name evidence="2" type="ORF">PAECIP111891_02142</name>
</gene>
<feature type="transmembrane region" description="Helical" evidence="1">
    <location>
        <begin position="232"/>
        <end position="257"/>
    </location>
</feature>
<evidence type="ECO:0000256" key="1">
    <source>
        <dbReference type="SAM" id="Phobius"/>
    </source>
</evidence>